<gene>
    <name evidence="2" type="ORF">BRAA07T28786Z</name>
    <name evidence="1" type="ORF">BRAPAZ1V2_A07P11710.2</name>
</gene>
<dbReference type="Gramene" id="A07p11710.2_BraZ1">
    <property type="protein sequence ID" value="A07p11710.2_BraZ1.CDS.1"/>
    <property type="gene ID" value="A07g11710.2_BraZ1"/>
</dbReference>
<organism evidence="2">
    <name type="scientific">Brassica campestris</name>
    <name type="common">Field mustard</name>
    <dbReference type="NCBI Taxonomy" id="3711"/>
    <lineage>
        <taxon>Eukaryota</taxon>
        <taxon>Viridiplantae</taxon>
        <taxon>Streptophyta</taxon>
        <taxon>Embryophyta</taxon>
        <taxon>Tracheophyta</taxon>
        <taxon>Spermatophyta</taxon>
        <taxon>Magnoliopsida</taxon>
        <taxon>eudicotyledons</taxon>
        <taxon>Gunneridae</taxon>
        <taxon>Pentapetalae</taxon>
        <taxon>rosids</taxon>
        <taxon>malvids</taxon>
        <taxon>Brassicales</taxon>
        <taxon>Brassicaceae</taxon>
        <taxon>Brassiceae</taxon>
        <taxon>Brassica</taxon>
    </lineage>
</organism>
<evidence type="ECO:0000313" key="1">
    <source>
        <dbReference type="EMBL" id="CAG7901527.1"/>
    </source>
</evidence>
<dbReference type="AlphaFoldDB" id="A0A3P6B910"/>
<dbReference type="EMBL" id="LR031574">
    <property type="protein sequence ID" value="VDC96963.1"/>
    <property type="molecule type" value="Genomic_DNA"/>
</dbReference>
<reference evidence="2" key="1">
    <citation type="submission" date="2018-11" db="EMBL/GenBank/DDBJ databases">
        <authorList>
            <consortium name="Genoscope - CEA"/>
            <person name="William W."/>
        </authorList>
    </citation>
    <scope>NUCLEOTIDE SEQUENCE</scope>
</reference>
<protein>
    <submittedName>
        <fullName evidence="1">Uncharacterized protein</fullName>
    </submittedName>
</protein>
<dbReference type="Proteomes" id="UP000694005">
    <property type="component" value="Chromosome A07"/>
</dbReference>
<accession>A0A3P6B910</accession>
<proteinExistence type="predicted"/>
<evidence type="ECO:0000313" key="2">
    <source>
        <dbReference type="EMBL" id="VDC96963.1"/>
    </source>
</evidence>
<name>A0A3P6B910_BRACM</name>
<dbReference type="EMBL" id="LS974623">
    <property type="protein sequence ID" value="CAG7901527.1"/>
    <property type="molecule type" value="Genomic_DNA"/>
</dbReference>
<sequence>MSFEILRYLAKIEWWRMVKEERKTNREAFLIAQSVTTSSRLQSYVAYGGPSWLSELFDGEKT</sequence>